<dbReference type="AlphaFoldDB" id="A0A437K3B6"/>
<evidence type="ECO:0000259" key="3">
    <source>
        <dbReference type="Pfam" id="PF19124"/>
    </source>
</evidence>
<proteinExistence type="predicted"/>
<evidence type="ECO:0000313" key="4">
    <source>
        <dbReference type="EMBL" id="RVT56766.1"/>
    </source>
</evidence>
<evidence type="ECO:0000256" key="1">
    <source>
        <dbReference type="SAM" id="Phobius"/>
    </source>
</evidence>
<keyword evidence="5" id="KW-1185">Reference proteome</keyword>
<feature type="transmembrane region" description="Helical" evidence="1">
    <location>
        <begin position="75"/>
        <end position="100"/>
    </location>
</feature>
<feature type="transmembrane region" description="Helical" evidence="1">
    <location>
        <begin position="265"/>
        <end position="284"/>
    </location>
</feature>
<name>A0A437K3B6_9BACI</name>
<dbReference type="InterPro" id="IPR043831">
    <property type="entry name" value="DUF5808"/>
</dbReference>
<gene>
    <name evidence="4" type="ORF">EM808_26500</name>
</gene>
<keyword evidence="1" id="KW-0812">Transmembrane</keyword>
<dbReference type="GO" id="GO:0009636">
    <property type="term" value="P:response to toxic substance"/>
    <property type="evidence" value="ECO:0007669"/>
    <property type="project" value="TreeGrafter"/>
</dbReference>
<feature type="transmembrane region" description="Helical" evidence="1">
    <location>
        <begin position="6"/>
        <end position="24"/>
    </location>
</feature>
<keyword evidence="1" id="KW-1133">Transmembrane helix</keyword>
<sequence>MEQAMFITIMVFLTIMQSIIPVLMRKSHVFGVYVPDEYQNDHSVLFYKKLYVVSYVALSGILLLGYALWMNKLEISVSVALGLVLVFSLMIWGLILYFYCHGKLLQLKRQTGWSSTLKKVNITDLGARKLDEMLPWYIVALPIIFTIGLFILTFTQYTHIPESIPTHWGANGQPDSFTEKSYFSVIASLLLLFVLQIMFIGIHEATRKSGIKISAANSAGSRIRQLGIRKYNSWFLAIINLVMTILLSFLQLSIIYPGIFNQSLMLLVPLAFLAFVLIGTLAYAMKIGRLNHEHEVVYPDKKEVSDFDSDYHWKAGIFYYNKNDPSLFVEKRFGVGWTINMGRPLAYVYILGPIILIIVLTFFM</sequence>
<dbReference type="PANTHER" id="PTHR37810">
    <property type="entry name" value="IMMUNITY PROTEIN SDPI"/>
    <property type="match status" value="1"/>
</dbReference>
<feature type="domain" description="DUF5808" evidence="3">
    <location>
        <begin position="322"/>
        <end position="347"/>
    </location>
</feature>
<dbReference type="EMBL" id="RZTZ01000022">
    <property type="protein sequence ID" value="RVT56766.1"/>
    <property type="molecule type" value="Genomic_DNA"/>
</dbReference>
<evidence type="ECO:0000313" key="5">
    <source>
        <dbReference type="Proteomes" id="UP000288024"/>
    </source>
</evidence>
<feature type="transmembrane region" description="Helical" evidence="1">
    <location>
        <begin position="50"/>
        <end position="69"/>
    </location>
</feature>
<organism evidence="4 5">
    <name type="scientific">Niallia taxi</name>
    <dbReference type="NCBI Taxonomy" id="2499688"/>
    <lineage>
        <taxon>Bacteria</taxon>
        <taxon>Bacillati</taxon>
        <taxon>Bacillota</taxon>
        <taxon>Bacilli</taxon>
        <taxon>Bacillales</taxon>
        <taxon>Bacillaceae</taxon>
        <taxon>Niallia</taxon>
    </lineage>
</organism>
<feature type="transmembrane region" description="Helical" evidence="1">
    <location>
        <begin position="182"/>
        <end position="202"/>
    </location>
</feature>
<feature type="transmembrane region" description="Helical" evidence="1">
    <location>
        <begin position="234"/>
        <end position="259"/>
    </location>
</feature>
<dbReference type="InterPro" id="IPR012867">
    <property type="entry name" value="DUF1648"/>
</dbReference>
<evidence type="ECO:0000259" key="2">
    <source>
        <dbReference type="Pfam" id="PF07853"/>
    </source>
</evidence>
<dbReference type="Proteomes" id="UP000288024">
    <property type="component" value="Unassembled WGS sequence"/>
</dbReference>
<dbReference type="RefSeq" id="WP_127742532.1">
    <property type="nucleotide sequence ID" value="NZ_JARMUY010000019.1"/>
</dbReference>
<accession>A0A437K3B6</accession>
<feature type="transmembrane region" description="Helical" evidence="1">
    <location>
        <begin position="134"/>
        <end position="154"/>
    </location>
</feature>
<dbReference type="Pfam" id="PF07853">
    <property type="entry name" value="DUF1648"/>
    <property type="match status" value="1"/>
</dbReference>
<dbReference type="PANTHER" id="PTHR37810:SF9">
    <property type="entry name" value="MEMBRANE PROTEIN"/>
    <property type="match status" value="1"/>
</dbReference>
<protein>
    <submittedName>
        <fullName evidence="4">DUF1648 domain-containing protein</fullName>
    </submittedName>
</protein>
<dbReference type="Pfam" id="PF19124">
    <property type="entry name" value="DUF5808"/>
    <property type="match status" value="1"/>
</dbReference>
<feature type="domain" description="DUF1648" evidence="2">
    <location>
        <begin position="145"/>
        <end position="190"/>
    </location>
</feature>
<keyword evidence="1" id="KW-0472">Membrane</keyword>
<reference evidence="4 5" key="1">
    <citation type="submission" date="2019-01" db="EMBL/GenBank/DDBJ databases">
        <title>Bacillus sp. M5HDSG1-1, whole genome shotgun sequence.</title>
        <authorList>
            <person name="Tuo L."/>
        </authorList>
    </citation>
    <scope>NUCLEOTIDE SEQUENCE [LARGE SCALE GENOMIC DNA]</scope>
    <source>
        <strain evidence="4 5">M5HDSG1-1</strain>
    </source>
</reference>
<feature type="transmembrane region" description="Helical" evidence="1">
    <location>
        <begin position="345"/>
        <end position="363"/>
    </location>
</feature>
<comment type="caution">
    <text evidence="4">The sequence shown here is derived from an EMBL/GenBank/DDBJ whole genome shotgun (WGS) entry which is preliminary data.</text>
</comment>